<dbReference type="PANTHER" id="PTHR43405">
    <property type="entry name" value="GLYCOSYL HYDROLASE DIGH"/>
    <property type="match status" value="1"/>
</dbReference>
<dbReference type="InterPro" id="IPR017853">
    <property type="entry name" value="GH"/>
</dbReference>
<dbReference type="PANTHER" id="PTHR43405:SF1">
    <property type="entry name" value="GLYCOSYL HYDROLASE DIGH"/>
    <property type="match status" value="1"/>
</dbReference>
<dbReference type="RefSeq" id="WP_309562205.1">
    <property type="nucleotide sequence ID" value="NZ_JAVJIU010000004.1"/>
</dbReference>
<feature type="region of interest" description="Disordered" evidence="2">
    <location>
        <begin position="34"/>
        <end position="60"/>
    </location>
</feature>
<sequence>MSDSKKTLFSFRSIGFIFLLLLLNACKSTQAVKSEPEKPKVEVVESNEPKEEIDSKEETEQVPEEMEFVAPPVNIEEFRAAWIATVANINWPSRNNLSTNAQKQEAIEMLEILEKNNFNAVILQVRPQADALYKSDIEPWSYFLTGKSGKAPEPYYDPLEFWIEESHARGMELHVWLNPYRAHHTTGKEIGEKSIVNTHPELVRELKNGMWWMDPGSKEVQEHSAAVVMDIVKRYDIDGVHFDDYFYPYASYNGKKDFPDEKSWQKYLASGGELSRGDWRRKNVNDFVERIAEDIKAEKSFVKFGISPFGIWRPGFPKGINGMDQYEELYADAKLWLNKGWIDYFTPQLYWPTRQVGQSFPVLLGWWESENVVGRHVWPGINLGLEDKEENKGEIASQILISRGILRDNPGTVHWNIGPLMKNDSLAKSLKNGPYLKNAIVPASPWLDDEAPTTPNFEVKVSSENIQLKWVRDNEDIFRSVVYYRYKDSNWEFKILNLNSATFEIPKVSQEKMLDKIGVTSVDRTGNQSSFKEIKIENLLP</sequence>
<name>A0ABU1ESH3_9FLAO</name>
<evidence type="ECO:0000313" key="5">
    <source>
        <dbReference type="Proteomes" id="UP001257234"/>
    </source>
</evidence>
<dbReference type="Gene3D" id="3.20.20.80">
    <property type="entry name" value="Glycosidases"/>
    <property type="match status" value="1"/>
</dbReference>
<feature type="domain" description="Glycosyl hydrolase-like 10" evidence="3">
    <location>
        <begin position="77"/>
        <end position="377"/>
    </location>
</feature>
<proteinExistence type="predicted"/>
<accession>A0ABU1ESH3</accession>
<evidence type="ECO:0000256" key="2">
    <source>
        <dbReference type="SAM" id="MobiDB-lite"/>
    </source>
</evidence>
<evidence type="ECO:0000259" key="3">
    <source>
        <dbReference type="Pfam" id="PF02638"/>
    </source>
</evidence>
<gene>
    <name evidence="4" type="ORF">RE431_11905</name>
</gene>
<comment type="caution">
    <text evidence="4">The sequence shown here is derived from an EMBL/GenBank/DDBJ whole genome shotgun (WGS) entry which is preliminary data.</text>
</comment>
<evidence type="ECO:0000313" key="4">
    <source>
        <dbReference type="EMBL" id="MDR5591342.1"/>
    </source>
</evidence>
<dbReference type="Pfam" id="PF02638">
    <property type="entry name" value="GHL10"/>
    <property type="match status" value="1"/>
</dbReference>
<dbReference type="Proteomes" id="UP001257234">
    <property type="component" value="Unassembled WGS sequence"/>
</dbReference>
<dbReference type="EMBL" id="JAVJIU010000004">
    <property type="protein sequence ID" value="MDR5591342.1"/>
    <property type="molecule type" value="Genomic_DNA"/>
</dbReference>
<reference evidence="5" key="1">
    <citation type="submission" date="2023-07" db="EMBL/GenBank/DDBJ databases">
        <title>Christiangramia sp. SM2212., a novel bacterium of the family Flavobacteriaceae isolated from the sea sediment.</title>
        <authorList>
            <person name="Wang J."/>
            <person name="Zhang X."/>
        </authorList>
    </citation>
    <scope>NUCLEOTIDE SEQUENCE [LARGE SCALE GENOMIC DNA]</scope>
    <source>
        <strain evidence="5">SM2212</strain>
    </source>
</reference>
<feature type="compositionally biased region" description="Basic and acidic residues" evidence="2">
    <location>
        <begin position="34"/>
        <end position="59"/>
    </location>
</feature>
<keyword evidence="1" id="KW-0732">Signal</keyword>
<dbReference type="InterPro" id="IPR052177">
    <property type="entry name" value="Divisome_Glycosyl_Hydrolase"/>
</dbReference>
<keyword evidence="5" id="KW-1185">Reference proteome</keyword>
<organism evidence="4 5">
    <name type="scientific">Christiangramia sediminicola</name>
    <dbReference type="NCBI Taxonomy" id="3073267"/>
    <lineage>
        <taxon>Bacteria</taxon>
        <taxon>Pseudomonadati</taxon>
        <taxon>Bacteroidota</taxon>
        <taxon>Flavobacteriia</taxon>
        <taxon>Flavobacteriales</taxon>
        <taxon>Flavobacteriaceae</taxon>
        <taxon>Christiangramia</taxon>
    </lineage>
</organism>
<evidence type="ECO:0000256" key="1">
    <source>
        <dbReference type="ARBA" id="ARBA00022729"/>
    </source>
</evidence>
<dbReference type="SUPFAM" id="SSF51445">
    <property type="entry name" value="(Trans)glycosidases"/>
    <property type="match status" value="1"/>
</dbReference>
<protein>
    <submittedName>
        <fullName evidence="4">Family 10 glycosylhydrolase</fullName>
    </submittedName>
</protein>
<dbReference type="InterPro" id="IPR003790">
    <property type="entry name" value="GHL10"/>
</dbReference>